<protein>
    <recommendedName>
        <fullName evidence="4">F-box domain-containing protein</fullName>
    </recommendedName>
</protein>
<evidence type="ECO:0000313" key="2">
    <source>
        <dbReference type="EMBL" id="KNE01615.1"/>
    </source>
</evidence>
<gene>
    <name evidence="2" type="ORF">QG37_01449</name>
</gene>
<evidence type="ECO:0000256" key="1">
    <source>
        <dbReference type="ARBA" id="ARBA00022737"/>
    </source>
</evidence>
<dbReference type="InterPro" id="IPR009091">
    <property type="entry name" value="RCC1/BLIP-II"/>
</dbReference>
<comment type="caution">
    <text evidence="2">The sequence shown here is derived from an EMBL/GenBank/DDBJ whole genome shotgun (WGS) entry which is preliminary data.</text>
</comment>
<keyword evidence="1" id="KW-0677">Repeat</keyword>
<dbReference type="PANTHER" id="PTHR22870:SF408">
    <property type="entry name" value="OS09G0560450 PROTEIN"/>
    <property type="match status" value="1"/>
</dbReference>
<dbReference type="Gene3D" id="2.130.10.30">
    <property type="entry name" value="Regulator of chromosome condensation 1/beta-lactamase-inhibitor protein II"/>
    <property type="match status" value="2"/>
</dbReference>
<reference evidence="3" key="1">
    <citation type="journal article" date="2015" name="BMC Genomics">
        <title>Draft genome of a commonly misdiagnosed multidrug resistant pathogen Candida auris.</title>
        <authorList>
            <person name="Chatterjee S."/>
            <person name="Alampalli S.V."/>
            <person name="Nageshan R.K."/>
            <person name="Chettiar S.T."/>
            <person name="Joshi S."/>
            <person name="Tatu U.S."/>
        </authorList>
    </citation>
    <scope>NUCLEOTIDE SEQUENCE [LARGE SCALE GENOMIC DNA]</scope>
    <source>
        <strain evidence="3">6684</strain>
    </source>
</reference>
<dbReference type="InterPro" id="IPR051210">
    <property type="entry name" value="Ub_ligase/GEF_domain"/>
</dbReference>
<proteinExistence type="predicted"/>
<sequence length="535" mass="59638">MIQNAFMCGYMMCLNIYVCVLPPIDHVRGVRMMPIDKDSLAYKELAHERMKSSIQVLGEDIILENICQYLAVTDIKALASCCKALREMLSTNAAYHLMFLKMFGSYGPFGVDSYDWKSLFEWHSSKLVSLFTWGSGGNGRLGYLLKEILKSALSLRTLGVCHPCKVANFDGMTLQSLLAGGFSFQVLAEGQIFSTGVSIAMNHRFHQPGPSQNDYVDAVAIRKLQGPNTVSLIESSLVTRMKLPRDRIITAISSGRQHFVALDDRGQVLTWDNGTEDWTVGVYLNFNIPRSFVTKVKAGWNSTACYLPQSGLLVILSRENVRVDANLKEWPSANAIYRIVPKLKHLVDFIALDGCVVFIDESGCLKLYTIDEENQLIENPQGVSEFNEWLTRRDSRGGSCASFTKLVGCFKTLVTFTNEGLVLIGKFDDEKFHLTIIPELQNRSIVDVAVGDYHFLALTVDGELLSWGLELQKNGCLGLGDASSFKDPLIVREEGRSFRVLKPTVIKKPKESGRWLRLAGAGWHSGAFFASGIRR</sequence>
<accession>A0A0L0P5W3</accession>
<dbReference type="InterPro" id="IPR036047">
    <property type="entry name" value="F-box-like_dom_sf"/>
</dbReference>
<dbReference type="Pfam" id="PF13540">
    <property type="entry name" value="RCC1_2"/>
    <property type="match status" value="1"/>
</dbReference>
<evidence type="ECO:0000313" key="3">
    <source>
        <dbReference type="Proteomes" id="UP000037122"/>
    </source>
</evidence>
<dbReference type="CDD" id="cd09917">
    <property type="entry name" value="F-box_SF"/>
    <property type="match status" value="1"/>
</dbReference>
<name>A0A0L0P5W3_CANAR</name>
<evidence type="ECO:0008006" key="4">
    <source>
        <dbReference type="Google" id="ProtNLM"/>
    </source>
</evidence>
<dbReference type="SUPFAM" id="SSF50985">
    <property type="entry name" value="RCC1/BLIP-II"/>
    <property type="match status" value="1"/>
</dbReference>
<dbReference type="AlphaFoldDB" id="A0A0L0P5W3"/>
<dbReference type="EMBL" id="LGST01000009">
    <property type="protein sequence ID" value="KNE01615.1"/>
    <property type="molecule type" value="Genomic_DNA"/>
</dbReference>
<dbReference type="PANTHER" id="PTHR22870">
    <property type="entry name" value="REGULATOR OF CHROMOSOME CONDENSATION"/>
    <property type="match status" value="1"/>
</dbReference>
<dbReference type="VEuPathDB" id="FungiDB:QG37_01449"/>
<organism evidence="2 3">
    <name type="scientific">Candidozyma auris</name>
    <name type="common">Yeast</name>
    <name type="synonym">Candida auris</name>
    <dbReference type="NCBI Taxonomy" id="498019"/>
    <lineage>
        <taxon>Eukaryota</taxon>
        <taxon>Fungi</taxon>
        <taxon>Dikarya</taxon>
        <taxon>Ascomycota</taxon>
        <taxon>Saccharomycotina</taxon>
        <taxon>Pichiomycetes</taxon>
        <taxon>Metschnikowiaceae</taxon>
        <taxon>Candidozyma</taxon>
    </lineage>
</organism>
<dbReference type="SUPFAM" id="SSF81383">
    <property type="entry name" value="F-box domain"/>
    <property type="match status" value="1"/>
</dbReference>
<dbReference type="Proteomes" id="UP000037122">
    <property type="component" value="Unassembled WGS sequence"/>
</dbReference>